<reference evidence="2" key="1">
    <citation type="journal article" date="2014" name="Int. J. Syst. Evol. Microbiol.">
        <title>Complete genome sequence of Corynebacterium casei LMG S-19264T (=DSM 44701T), isolated from a smear-ripened cheese.</title>
        <authorList>
            <consortium name="US DOE Joint Genome Institute (JGI-PGF)"/>
            <person name="Walter F."/>
            <person name="Albersmeier A."/>
            <person name="Kalinowski J."/>
            <person name="Ruckert C."/>
        </authorList>
    </citation>
    <scope>NUCLEOTIDE SEQUENCE</scope>
    <source>
        <strain evidence="2">VKM Ac-2007</strain>
    </source>
</reference>
<dbReference type="Proteomes" id="UP001143474">
    <property type="component" value="Unassembled WGS sequence"/>
</dbReference>
<name>A0A9W6I8D3_9ACTN</name>
<reference evidence="2" key="2">
    <citation type="submission" date="2023-01" db="EMBL/GenBank/DDBJ databases">
        <authorList>
            <person name="Sun Q."/>
            <person name="Evtushenko L."/>
        </authorList>
    </citation>
    <scope>NUCLEOTIDE SEQUENCE</scope>
    <source>
        <strain evidence="2">VKM Ac-2007</strain>
    </source>
</reference>
<protein>
    <recommendedName>
        <fullName evidence="1">DUF4037 domain-containing protein</fullName>
    </recommendedName>
</protein>
<dbReference type="InterPro" id="IPR025117">
    <property type="entry name" value="DUF4037"/>
</dbReference>
<sequence length="337" mass="36626">MSSFIPGLQLSRDFYTQVVQPVVADVPHSAALIGPGSEVLAFDTERSTDHDWGPRVLLFVAPHLSAQVEAALALRLPDAFGGYPVVGGAGGTHVTDAATWFTRRLGFDPLEAATTLDWLATPWQRLAEVTNGEVFHDGLGVLEAARSALRWYPPDLDRYVLACQWRRLAQQEAFPGRSGEAGDDLGSALITASLAGDLVRLVLLMRRRYPPYAKWAGSAFARLTATAELGEALSRAAAAGDWRERQHHLGDAYRRVAMLHNRLGLTEPLPATTRGFHDRPFQVIDAQRFADALTAGITDPRIRALPPIGSADQFCGSADLLTDPRLCRAMTRAVLGL</sequence>
<gene>
    <name evidence="2" type="ORF">GCM10017600_73780</name>
</gene>
<evidence type="ECO:0000313" key="3">
    <source>
        <dbReference type="Proteomes" id="UP001143474"/>
    </source>
</evidence>
<accession>A0A9W6I8D3</accession>
<evidence type="ECO:0000259" key="1">
    <source>
        <dbReference type="Pfam" id="PF13228"/>
    </source>
</evidence>
<feature type="domain" description="DUF4037" evidence="1">
    <location>
        <begin position="118"/>
        <end position="215"/>
    </location>
</feature>
<organism evidence="2 3">
    <name type="scientific">Streptosporangium carneum</name>
    <dbReference type="NCBI Taxonomy" id="47481"/>
    <lineage>
        <taxon>Bacteria</taxon>
        <taxon>Bacillati</taxon>
        <taxon>Actinomycetota</taxon>
        <taxon>Actinomycetes</taxon>
        <taxon>Streptosporangiales</taxon>
        <taxon>Streptosporangiaceae</taxon>
        <taxon>Streptosporangium</taxon>
    </lineage>
</organism>
<dbReference type="Pfam" id="PF13228">
    <property type="entry name" value="DUF4037"/>
    <property type="match status" value="1"/>
</dbReference>
<dbReference type="AlphaFoldDB" id="A0A9W6I8D3"/>
<evidence type="ECO:0000313" key="2">
    <source>
        <dbReference type="EMBL" id="GLK13966.1"/>
    </source>
</evidence>
<dbReference type="EMBL" id="BSEV01000027">
    <property type="protein sequence ID" value="GLK13966.1"/>
    <property type="molecule type" value="Genomic_DNA"/>
</dbReference>
<comment type="caution">
    <text evidence="2">The sequence shown here is derived from an EMBL/GenBank/DDBJ whole genome shotgun (WGS) entry which is preliminary data.</text>
</comment>
<keyword evidence="3" id="KW-1185">Reference proteome</keyword>
<proteinExistence type="predicted"/>